<dbReference type="InterPro" id="IPR011990">
    <property type="entry name" value="TPR-like_helical_dom_sf"/>
</dbReference>
<dbReference type="GO" id="GO:0042826">
    <property type="term" value="F:histone deacetylase binding"/>
    <property type="evidence" value="ECO:0007669"/>
    <property type="project" value="TreeGrafter"/>
</dbReference>
<dbReference type="GO" id="GO:0008276">
    <property type="term" value="F:protein methyltransferase activity"/>
    <property type="evidence" value="ECO:0007669"/>
    <property type="project" value="UniProtKB-ARBA"/>
</dbReference>
<dbReference type="GO" id="GO:0008170">
    <property type="term" value="F:N-methyltransferase activity"/>
    <property type="evidence" value="ECO:0007669"/>
    <property type="project" value="UniProtKB-ARBA"/>
</dbReference>
<dbReference type="Gene3D" id="1.10.220.160">
    <property type="match status" value="1"/>
</dbReference>
<keyword evidence="8" id="KW-0863">Zinc-finger</keyword>
<dbReference type="PANTHER" id="PTHR46165:SF2">
    <property type="entry name" value="SET AND MYND DOMAIN-CONTAINING PROTEIN 4"/>
    <property type="match status" value="1"/>
</dbReference>
<dbReference type="Gene3D" id="1.25.40.10">
    <property type="entry name" value="Tetratricopeptide repeat domain"/>
    <property type="match status" value="1"/>
</dbReference>
<dbReference type="InterPro" id="IPR002893">
    <property type="entry name" value="Znf_MYND"/>
</dbReference>
<feature type="domain" description="SET" evidence="15">
    <location>
        <begin position="263"/>
        <end position="539"/>
    </location>
</feature>
<keyword evidence="17" id="KW-1185">Reference proteome</keyword>
<comment type="caution">
    <text evidence="16">The sequence shown here is derived from an EMBL/GenBank/DDBJ whole genome shotgun (WGS) entry which is preliminary data.</text>
</comment>
<evidence type="ECO:0000256" key="12">
    <source>
        <dbReference type="ARBA" id="ARBA00093423"/>
    </source>
</evidence>
<evidence type="ECO:0000256" key="9">
    <source>
        <dbReference type="ARBA" id="ARBA00022833"/>
    </source>
</evidence>
<dbReference type="SUPFAM" id="SSF48452">
    <property type="entry name" value="TPR-like"/>
    <property type="match status" value="1"/>
</dbReference>
<keyword evidence="10" id="KW-0539">Nucleus</keyword>
<evidence type="ECO:0000259" key="15">
    <source>
        <dbReference type="PROSITE" id="PS50280"/>
    </source>
</evidence>
<dbReference type="SMART" id="SM00317">
    <property type="entry name" value="SET"/>
    <property type="match status" value="1"/>
</dbReference>
<evidence type="ECO:0000256" key="14">
    <source>
        <dbReference type="ARBA" id="ARBA00093680"/>
    </source>
</evidence>
<dbReference type="GO" id="GO:0032259">
    <property type="term" value="P:methylation"/>
    <property type="evidence" value="ECO:0007669"/>
    <property type="project" value="UniProtKB-KW"/>
</dbReference>
<dbReference type="GO" id="GO:0008757">
    <property type="term" value="F:S-adenosylmethionine-dependent methyltransferase activity"/>
    <property type="evidence" value="ECO:0007669"/>
    <property type="project" value="UniProtKB-ARBA"/>
</dbReference>
<dbReference type="GO" id="GO:0005737">
    <property type="term" value="C:cytoplasm"/>
    <property type="evidence" value="ECO:0007669"/>
    <property type="project" value="UniProtKB-SubCell"/>
</dbReference>
<dbReference type="InterPro" id="IPR044421">
    <property type="entry name" value="SMYD4_SET"/>
</dbReference>
<evidence type="ECO:0000313" key="16">
    <source>
        <dbReference type="EMBL" id="KAK7084937.1"/>
    </source>
</evidence>
<organism evidence="16 17">
    <name type="scientific">Halocaridina rubra</name>
    <name type="common">Hawaiian red shrimp</name>
    <dbReference type="NCBI Taxonomy" id="373956"/>
    <lineage>
        <taxon>Eukaryota</taxon>
        <taxon>Metazoa</taxon>
        <taxon>Ecdysozoa</taxon>
        <taxon>Arthropoda</taxon>
        <taxon>Crustacea</taxon>
        <taxon>Multicrustacea</taxon>
        <taxon>Malacostraca</taxon>
        <taxon>Eumalacostraca</taxon>
        <taxon>Eucarida</taxon>
        <taxon>Decapoda</taxon>
        <taxon>Pleocyemata</taxon>
        <taxon>Caridea</taxon>
        <taxon>Atyoidea</taxon>
        <taxon>Atyidae</taxon>
        <taxon>Halocaridina</taxon>
    </lineage>
</organism>
<evidence type="ECO:0000313" key="17">
    <source>
        <dbReference type="Proteomes" id="UP001381693"/>
    </source>
</evidence>
<protein>
    <recommendedName>
        <fullName evidence="13">Protein-lysine N-methyltransferase SMYD4</fullName>
    </recommendedName>
    <alternativeName>
        <fullName evidence="14">SET and MYND domain-containing protein 4</fullName>
    </alternativeName>
</protein>
<evidence type="ECO:0000256" key="3">
    <source>
        <dbReference type="ARBA" id="ARBA00022490"/>
    </source>
</evidence>
<evidence type="ECO:0000256" key="7">
    <source>
        <dbReference type="ARBA" id="ARBA00022723"/>
    </source>
</evidence>
<dbReference type="GO" id="GO:0005634">
    <property type="term" value="C:nucleus"/>
    <property type="evidence" value="ECO:0007669"/>
    <property type="project" value="UniProtKB-SubCell"/>
</dbReference>
<dbReference type="Gene3D" id="6.10.140.2220">
    <property type="match status" value="1"/>
</dbReference>
<sequence>MDLLLAEKETLLDVLKPSRFESRSRNFLEVLSLDPQLLMNMKKKCDGKKSYEEIFSSIWELEIADTILDPPMAPFNKADFIGDTIRNEGNNYFRQKMYGKAVERYNVGIMMSPHPRESETSIMEDRRTSDDYKIFPHMKVSDYFANCDGEITSMAKCYANRSAALLELKCYDKCLRDIDLAYKYGYPKDLYDKLETRKERCLSARNEVDMDQHVREILLRPLNPFDNNIFKNPNEALQYILYMKKKEPPFLQDPNPVIPAFSKAVKVVCTPKKGRGLVATRNIKPGEILAVEDAFCLNVAEPRVYSYCGHCATVCIDPLPCPGCGVIVYCSFTCRNKSLTGEHWLECRIVPILLPLGLISYSQVIRMFRHYSHKQVMGIIDEVKKEKRVKLEEAGRNSQGIYSSNSYRPVYRLCSHKEKLSFEQLLEFCQIAYVLTKLLIKSERYFVDEKGVPYVPSKNDCIATGAIVLSNIIKLEHNSIKLHDNKQRSSYIGEGLFLALSLINHSCVPSAFHYTIGRTMVVRARRPIREGEEISISYTFDFFDEEFPSRRKNLEKYFITCDCLACEKRWPILVMLPETLCRCAKCSSPLPAAEQVCHKCKIDYKSKCYRGNKKAVIMEWQKNTVTLLTVLSGSQDIAKKYEKLEPTTGQDFEKMCSYVESVHKLAAMPCQAINIVERCMYRYLDSGSYLKY</sequence>
<comment type="subcellular location">
    <subcellularLocation>
        <location evidence="2">Cytoplasm</location>
    </subcellularLocation>
    <subcellularLocation>
        <location evidence="1">Nucleus</location>
    </subcellularLocation>
</comment>
<evidence type="ECO:0000256" key="2">
    <source>
        <dbReference type="ARBA" id="ARBA00004496"/>
    </source>
</evidence>
<evidence type="ECO:0000256" key="11">
    <source>
        <dbReference type="ARBA" id="ARBA00048985"/>
    </source>
</evidence>
<dbReference type="PANTHER" id="PTHR46165">
    <property type="entry name" value="SET AND MYND DOMAIN-CONTAINING PROTEIN 4"/>
    <property type="match status" value="1"/>
</dbReference>
<keyword evidence="9" id="KW-0862">Zinc</keyword>
<dbReference type="Proteomes" id="UP001381693">
    <property type="component" value="Unassembled WGS sequence"/>
</dbReference>
<dbReference type="AlphaFoldDB" id="A0AAN9AFV3"/>
<comment type="function">
    <text evidence="12">Protein-lysine N-methyltransferase. Monomethylates PRMT5, modulating its transcriptional activity. May also act as a histone methyltransferase. Plays a critical role in cardiac development. Acts as a key epigenetic regulator of gene expression during cardiac development via its dual activities as a methyltransferase and negative regulator of HDAC1.</text>
</comment>
<dbReference type="SUPFAM" id="SSF144232">
    <property type="entry name" value="HIT/MYND zinc finger-like"/>
    <property type="match status" value="1"/>
</dbReference>
<gene>
    <name evidence="16" type="ORF">SK128_013959</name>
</gene>
<name>A0AAN9AFV3_HALRR</name>
<keyword evidence="4" id="KW-0489">Methyltransferase</keyword>
<dbReference type="Gene3D" id="2.170.270.10">
    <property type="entry name" value="SET domain"/>
    <property type="match status" value="1"/>
</dbReference>
<reference evidence="16 17" key="1">
    <citation type="submission" date="2023-11" db="EMBL/GenBank/DDBJ databases">
        <title>Halocaridina rubra genome assembly.</title>
        <authorList>
            <person name="Smith C."/>
        </authorList>
    </citation>
    <scope>NUCLEOTIDE SEQUENCE [LARGE SCALE GENOMIC DNA]</scope>
    <source>
        <strain evidence="16">EP-1</strain>
        <tissue evidence="16">Whole</tissue>
    </source>
</reference>
<keyword evidence="6" id="KW-0949">S-adenosyl-L-methionine</keyword>
<dbReference type="InterPro" id="IPR046341">
    <property type="entry name" value="SET_dom_sf"/>
</dbReference>
<keyword evidence="7" id="KW-0479">Metal-binding</keyword>
<dbReference type="EMBL" id="JAXCGZ010001940">
    <property type="protein sequence ID" value="KAK7084937.1"/>
    <property type="molecule type" value="Genomic_DNA"/>
</dbReference>
<evidence type="ECO:0000256" key="13">
    <source>
        <dbReference type="ARBA" id="ARBA00093635"/>
    </source>
</evidence>
<dbReference type="InterPro" id="IPR052097">
    <property type="entry name" value="SET-MYND_domain_protein"/>
</dbReference>
<keyword evidence="3" id="KW-0963">Cytoplasm</keyword>
<dbReference type="SUPFAM" id="SSF82199">
    <property type="entry name" value="SET domain"/>
    <property type="match status" value="1"/>
</dbReference>
<dbReference type="Pfam" id="PF00856">
    <property type="entry name" value="SET"/>
    <property type="match status" value="1"/>
</dbReference>
<dbReference type="GO" id="GO:0008270">
    <property type="term" value="F:zinc ion binding"/>
    <property type="evidence" value="ECO:0007669"/>
    <property type="project" value="UniProtKB-KW"/>
</dbReference>
<dbReference type="PROSITE" id="PS50280">
    <property type="entry name" value="SET"/>
    <property type="match status" value="1"/>
</dbReference>
<evidence type="ECO:0000256" key="8">
    <source>
        <dbReference type="ARBA" id="ARBA00022771"/>
    </source>
</evidence>
<evidence type="ECO:0000256" key="6">
    <source>
        <dbReference type="ARBA" id="ARBA00022691"/>
    </source>
</evidence>
<evidence type="ECO:0000256" key="1">
    <source>
        <dbReference type="ARBA" id="ARBA00004123"/>
    </source>
</evidence>
<evidence type="ECO:0000256" key="4">
    <source>
        <dbReference type="ARBA" id="ARBA00022603"/>
    </source>
</evidence>
<evidence type="ECO:0000256" key="10">
    <source>
        <dbReference type="ARBA" id="ARBA00023242"/>
    </source>
</evidence>
<dbReference type="InterPro" id="IPR001214">
    <property type="entry name" value="SET_dom"/>
</dbReference>
<accession>A0AAN9AFV3</accession>
<proteinExistence type="predicted"/>
<comment type="catalytic activity">
    <reaction evidence="11">
        <text>L-lysyl-[protein] + S-adenosyl-L-methionine = N(6)-methyl-L-lysyl-[protein] + S-adenosyl-L-homocysteine + H(+)</text>
        <dbReference type="Rhea" id="RHEA:51736"/>
        <dbReference type="Rhea" id="RHEA-COMP:9752"/>
        <dbReference type="Rhea" id="RHEA-COMP:13053"/>
        <dbReference type="ChEBI" id="CHEBI:15378"/>
        <dbReference type="ChEBI" id="CHEBI:29969"/>
        <dbReference type="ChEBI" id="CHEBI:57856"/>
        <dbReference type="ChEBI" id="CHEBI:59789"/>
        <dbReference type="ChEBI" id="CHEBI:61929"/>
    </reaction>
</comment>
<dbReference type="PROSITE" id="PS01360">
    <property type="entry name" value="ZF_MYND_1"/>
    <property type="match status" value="1"/>
</dbReference>
<evidence type="ECO:0000256" key="5">
    <source>
        <dbReference type="ARBA" id="ARBA00022679"/>
    </source>
</evidence>
<keyword evidence="5" id="KW-0808">Transferase</keyword>
<dbReference type="CDD" id="cd10536">
    <property type="entry name" value="SET_SMYD4"/>
    <property type="match status" value="1"/>
</dbReference>